<accession>A0A9Q0KDC0</accession>
<dbReference type="Pfam" id="PF00249">
    <property type="entry name" value="Myb_DNA-binding"/>
    <property type="match status" value="2"/>
</dbReference>
<reference evidence="9" key="1">
    <citation type="journal article" date="2023" name="Plant J.">
        <title>The genome of the king protea, Protea cynaroides.</title>
        <authorList>
            <person name="Chang J."/>
            <person name="Duong T.A."/>
            <person name="Schoeman C."/>
            <person name="Ma X."/>
            <person name="Roodt D."/>
            <person name="Barker N."/>
            <person name="Li Z."/>
            <person name="Van de Peer Y."/>
            <person name="Mizrachi E."/>
        </authorList>
    </citation>
    <scope>NUCLEOTIDE SEQUENCE</scope>
    <source>
        <tissue evidence="9">Young leaves</tissue>
    </source>
</reference>
<dbReference type="Proteomes" id="UP001141806">
    <property type="component" value="Unassembled WGS sequence"/>
</dbReference>
<dbReference type="AlphaFoldDB" id="A0A9Q0KDC0"/>
<dbReference type="OrthoDB" id="2143914at2759"/>
<keyword evidence="6" id="KW-0539">Nucleus</keyword>
<dbReference type="PANTHER" id="PTHR47999">
    <property type="entry name" value="TRANSCRIPTION FACTOR MYB8-RELATED-RELATED"/>
    <property type="match status" value="1"/>
</dbReference>
<evidence type="ECO:0000313" key="10">
    <source>
        <dbReference type="Proteomes" id="UP001141806"/>
    </source>
</evidence>
<dbReference type="FunFam" id="1.10.10.60:FF:000231">
    <property type="entry name" value="Myb transcription factor"/>
    <property type="match status" value="1"/>
</dbReference>
<dbReference type="GO" id="GO:0046148">
    <property type="term" value="P:pigment biosynthetic process"/>
    <property type="evidence" value="ECO:0007669"/>
    <property type="project" value="UniProtKB-ARBA"/>
</dbReference>
<keyword evidence="10" id="KW-1185">Reference proteome</keyword>
<feature type="domain" description="Myb-like" evidence="7">
    <location>
        <begin position="9"/>
        <end position="61"/>
    </location>
</feature>
<evidence type="ECO:0000313" key="9">
    <source>
        <dbReference type="EMBL" id="KAJ4968478.1"/>
    </source>
</evidence>
<proteinExistence type="predicted"/>
<dbReference type="FunFam" id="1.10.10.60:FF:000121">
    <property type="entry name" value="Myb transcription factor"/>
    <property type="match status" value="1"/>
</dbReference>
<dbReference type="InterPro" id="IPR009057">
    <property type="entry name" value="Homeodomain-like_sf"/>
</dbReference>
<protein>
    <submittedName>
        <fullName evidence="9">Uncharacterized protein</fullName>
    </submittedName>
</protein>
<dbReference type="PANTHER" id="PTHR47999:SF6">
    <property type="entry name" value="MYB-RELATED PROTEIN P"/>
    <property type="match status" value="1"/>
</dbReference>
<dbReference type="InterPro" id="IPR015495">
    <property type="entry name" value="Myb_TF_plants"/>
</dbReference>
<evidence type="ECO:0000256" key="1">
    <source>
        <dbReference type="ARBA" id="ARBA00004123"/>
    </source>
</evidence>
<feature type="domain" description="Myb-like" evidence="7">
    <location>
        <begin position="62"/>
        <end position="112"/>
    </location>
</feature>
<keyword evidence="5" id="KW-0804">Transcription</keyword>
<organism evidence="9 10">
    <name type="scientific">Protea cynaroides</name>
    <dbReference type="NCBI Taxonomy" id="273540"/>
    <lineage>
        <taxon>Eukaryota</taxon>
        <taxon>Viridiplantae</taxon>
        <taxon>Streptophyta</taxon>
        <taxon>Embryophyta</taxon>
        <taxon>Tracheophyta</taxon>
        <taxon>Spermatophyta</taxon>
        <taxon>Magnoliopsida</taxon>
        <taxon>Proteales</taxon>
        <taxon>Proteaceae</taxon>
        <taxon>Protea</taxon>
    </lineage>
</organism>
<evidence type="ECO:0000256" key="5">
    <source>
        <dbReference type="ARBA" id="ARBA00023163"/>
    </source>
</evidence>
<dbReference type="EMBL" id="JAMYWD010000006">
    <property type="protein sequence ID" value="KAJ4968478.1"/>
    <property type="molecule type" value="Genomic_DNA"/>
</dbReference>
<dbReference type="PROSITE" id="PS50090">
    <property type="entry name" value="MYB_LIKE"/>
    <property type="match status" value="2"/>
</dbReference>
<feature type="domain" description="HTH myb-type" evidence="8">
    <location>
        <begin position="62"/>
        <end position="116"/>
    </location>
</feature>
<dbReference type="PROSITE" id="PS51294">
    <property type="entry name" value="HTH_MYB"/>
    <property type="match status" value="2"/>
</dbReference>
<feature type="domain" description="HTH myb-type" evidence="8">
    <location>
        <begin position="9"/>
        <end position="61"/>
    </location>
</feature>
<dbReference type="GO" id="GO:0005634">
    <property type="term" value="C:nucleus"/>
    <property type="evidence" value="ECO:0007669"/>
    <property type="project" value="UniProtKB-SubCell"/>
</dbReference>
<sequence length="331" mass="36494">MGRAPCCEKVGMKKGRWTSEEDGILMKYIQANGEGSWRSLPKNAGLLRCGKSCRLRWINYLRVDLKRGNITAEEEDIIIKLHNTLGNRWSLIAGHLPGRTDNEIKNYWNSHLSRRIHYFRRPNNGSLQRILMDLTKSSNGSKRRGGRTARAAMKKKATNSISANASNVASMASVDQKGAGNSVAACESEKAPETDGTLITFDELMDVVDQEKDCRTEAFTSTATATSEEIENGDWYSSSSNNMSCCFDDQNWADWDWTAASVGGAVGAEGIDLPSSTTITTIATAGTWAKEGEEMLSWLWEDDHDGDGKLGAGIMEECEQQEQAFAAWLLS</sequence>
<dbReference type="GO" id="GO:0006950">
    <property type="term" value="P:response to stress"/>
    <property type="evidence" value="ECO:0007669"/>
    <property type="project" value="UniProtKB-ARBA"/>
</dbReference>
<name>A0A9Q0KDC0_9MAGN</name>
<dbReference type="SMART" id="SM00717">
    <property type="entry name" value="SANT"/>
    <property type="match status" value="2"/>
</dbReference>
<dbReference type="InterPro" id="IPR001005">
    <property type="entry name" value="SANT/Myb"/>
</dbReference>
<dbReference type="CDD" id="cd00167">
    <property type="entry name" value="SANT"/>
    <property type="match status" value="2"/>
</dbReference>
<dbReference type="InterPro" id="IPR017930">
    <property type="entry name" value="Myb_dom"/>
</dbReference>
<dbReference type="Gene3D" id="1.10.10.60">
    <property type="entry name" value="Homeodomain-like"/>
    <property type="match status" value="2"/>
</dbReference>
<evidence type="ECO:0000256" key="6">
    <source>
        <dbReference type="ARBA" id="ARBA00023242"/>
    </source>
</evidence>
<gene>
    <name evidence="9" type="ORF">NE237_015179</name>
</gene>
<keyword evidence="4" id="KW-0238">DNA-binding</keyword>
<evidence type="ECO:0000259" key="8">
    <source>
        <dbReference type="PROSITE" id="PS51294"/>
    </source>
</evidence>
<evidence type="ECO:0000256" key="4">
    <source>
        <dbReference type="ARBA" id="ARBA00023125"/>
    </source>
</evidence>
<comment type="subcellular location">
    <subcellularLocation>
        <location evidence="1">Nucleus</location>
    </subcellularLocation>
</comment>
<evidence type="ECO:0000256" key="3">
    <source>
        <dbReference type="ARBA" id="ARBA00023015"/>
    </source>
</evidence>
<keyword evidence="2" id="KW-0677">Repeat</keyword>
<evidence type="ECO:0000259" key="7">
    <source>
        <dbReference type="PROSITE" id="PS50090"/>
    </source>
</evidence>
<evidence type="ECO:0000256" key="2">
    <source>
        <dbReference type="ARBA" id="ARBA00022737"/>
    </source>
</evidence>
<dbReference type="SUPFAM" id="SSF46689">
    <property type="entry name" value="Homeodomain-like"/>
    <property type="match status" value="1"/>
</dbReference>
<comment type="caution">
    <text evidence="9">The sequence shown here is derived from an EMBL/GenBank/DDBJ whole genome shotgun (WGS) entry which is preliminary data.</text>
</comment>
<dbReference type="GO" id="GO:0043565">
    <property type="term" value="F:sequence-specific DNA binding"/>
    <property type="evidence" value="ECO:0007669"/>
    <property type="project" value="UniProtKB-ARBA"/>
</dbReference>
<keyword evidence="3" id="KW-0805">Transcription regulation</keyword>
<dbReference type="GO" id="GO:0045893">
    <property type="term" value="P:positive regulation of DNA-templated transcription"/>
    <property type="evidence" value="ECO:0007669"/>
    <property type="project" value="UniProtKB-ARBA"/>
</dbReference>